<dbReference type="EMBL" id="LR796758">
    <property type="protein sequence ID" value="CAB4164149.1"/>
    <property type="molecule type" value="Genomic_DNA"/>
</dbReference>
<name>A0A6J5NXB9_9CAUD</name>
<accession>A0A6J5NXB9</accession>
<gene>
    <name evidence="3" type="ORF">UFOVP1146_85</name>
    <name evidence="4" type="ORF">UFOVP1638_59</name>
    <name evidence="1" type="ORF">UFOVP812_418</name>
    <name evidence="2" type="ORF">UFOVP818_146</name>
</gene>
<evidence type="ECO:0000313" key="4">
    <source>
        <dbReference type="EMBL" id="CAB4220781.1"/>
    </source>
</evidence>
<dbReference type="EMBL" id="LR796776">
    <property type="protein sequence ID" value="CAB4165610.1"/>
    <property type="molecule type" value="Genomic_DNA"/>
</dbReference>
<evidence type="ECO:0000313" key="3">
    <source>
        <dbReference type="EMBL" id="CAB4186739.1"/>
    </source>
</evidence>
<evidence type="ECO:0000313" key="1">
    <source>
        <dbReference type="EMBL" id="CAB4164149.1"/>
    </source>
</evidence>
<evidence type="ECO:0000313" key="2">
    <source>
        <dbReference type="EMBL" id="CAB4165610.1"/>
    </source>
</evidence>
<reference evidence="1" key="1">
    <citation type="submission" date="2020-04" db="EMBL/GenBank/DDBJ databases">
        <authorList>
            <person name="Chiriac C."/>
            <person name="Salcher M."/>
            <person name="Ghai R."/>
            <person name="Kavagutti S V."/>
        </authorList>
    </citation>
    <scope>NUCLEOTIDE SEQUENCE</scope>
</reference>
<sequence length="185" mass="21867">MNLYQEIAEGRMLRTLANVHGLSTTDLAERVFEHMLGLQLLVQEHPTAAKQYAEQIVQAQTFNGFRSNQTDLYNFLVLLMRPEQYERHVKKNLSIVMPEFIIRRNIRAIAAGKFDLQDFNRMMLLLQRHFPNLTARQINLRREISNYASLSKNSRQNIISQLLFAMQERRHWVNSDLYVLLHELK</sequence>
<dbReference type="EMBL" id="LR797099">
    <property type="protein sequence ID" value="CAB4186739.1"/>
    <property type="molecule type" value="Genomic_DNA"/>
</dbReference>
<protein>
    <submittedName>
        <fullName evidence="1">Uncharacterized protein</fullName>
    </submittedName>
</protein>
<organism evidence="1">
    <name type="scientific">uncultured Caudovirales phage</name>
    <dbReference type="NCBI Taxonomy" id="2100421"/>
    <lineage>
        <taxon>Viruses</taxon>
        <taxon>Duplodnaviria</taxon>
        <taxon>Heunggongvirae</taxon>
        <taxon>Uroviricota</taxon>
        <taxon>Caudoviricetes</taxon>
        <taxon>Peduoviridae</taxon>
        <taxon>Maltschvirus</taxon>
        <taxon>Maltschvirus maltsch</taxon>
    </lineage>
</organism>
<dbReference type="EMBL" id="LR797502">
    <property type="protein sequence ID" value="CAB4220781.1"/>
    <property type="molecule type" value="Genomic_DNA"/>
</dbReference>
<proteinExistence type="predicted"/>